<keyword evidence="2" id="KW-1185">Reference proteome</keyword>
<dbReference type="Proteomes" id="UP001595698">
    <property type="component" value="Unassembled WGS sequence"/>
</dbReference>
<proteinExistence type="predicted"/>
<gene>
    <name evidence="1" type="ORF">ACFOYY_35570</name>
</gene>
<dbReference type="RefSeq" id="WP_386195622.1">
    <property type="nucleotide sequence ID" value="NZ_JBHSBC010000047.1"/>
</dbReference>
<protein>
    <submittedName>
        <fullName evidence="1">Uncharacterized protein</fullName>
    </submittedName>
</protein>
<evidence type="ECO:0000313" key="2">
    <source>
        <dbReference type="Proteomes" id="UP001595698"/>
    </source>
</evidence>
<dbReference type="EMBL" id="JBHSBC010000047">
    <property type="protein sequence ID" value="MFC3985496.1"/>
    <property type="molecule type" value="Genomic_DNA"/>
</dbReference>
<organism evidence="1 2">
    <name type="scientific">Streptosporangium jomthongense</name>
    <dbReference type="NCBI Taxonomy" id="1193683"/>
    <lineage>
        <taxon>Bacteria</taxon>
        <taxon>Bacillati</taxon>
        <taxon>Actinomycetota</taxon>
        <taxon>Actinomycetes</taxon>
        <taxon>Streptosporangiales</taxon>
        <taxon>Streptosporangiaceae</taxon>
        <taxon>Streptosporangium</taxon>
    </lineage>
</organism>
<reference evidence="2" key="1">
    <citation type="journal article" date="2019" name="Int. J. Syst. Evol. Microbiol.">
        <title>The Global Catalogue of Microorganisms (GCM) 10K type strain sequencing project: providing services to taxonomists for standard genome sequencing and annotation.</title>
        <authorList>
            <consortium name="The Broad Institute Genomics Platform"/>
            <consortium name="The Broad Institute Genome Sequencing Center for Infectious Disease"/>
            <person name="Wu L."/>
            <person name="Ma J."/>
        </authorList>
    </citation>
    <scope>NUCLEOTIDE SEQUENCE [LARGE SCALE GENOMIC DNA]</scope>
    <source>
        <strain evidence="2">TBRC 7912</strain>
    </source>
</reference>
<accession>A0ABV8FCA7</accession>
<name>A0ABV8FCA7_9ACTN</name>
<evidence type="ECO:0000313" key="1">
    <source>
        <dbReference type="EMBL" id="MFC3985496.1"/>
    </source>
</evidence>
<comment type="caution">
    <text evidence="1">The sequence shown here is derived from an EMBL/GenBank/DDBJ whole genome shotgun (WGS) entry which is preliminary data.</text>
</comment>
<sequence>MTKSKPSVADEANAWQAVKAEYPETTRAVLDEIELGARAADALNGGQK</sequence>